<evidence type="ECO:0008006" key="14">
    <source>
        <dbReference type="Google" id="ProtNLM"/>
    </source>
</evidence>
<dbReference type="SMART" id="SM00355">
    <property type="entry name" value="ZnF_C2H2"/>
    <property type="match status" value="10"/>
</dbReference>
<keyword evidence="13" id="KW-1185">Reference proteome</keyword>
<gene>
    <name evidence="12" type="ORF">FF38_05313</name>
</gene>
<dbReference type="InterPro" id="IPR012934">
    <property type="entry name" value="Znf_AD"/>
</dbReference>
<dbReference type="SMART" id="SM00868">
    <property type="entry name" value="zf-AD"/>
    <property type="match status" value="1"/>
</dbReference>
<reference evidence="12 13" key="1">
    <citation type="journal article" date="2015" name="Nat. Commun.">
        <title>Lucilia cuprina genome unlocks parasitic fly biology to underpin future interventions.</title>
        <authorList>
            <person name="Anstead C.A."/>
            <person name="Korhonen P.K."/>
            <person name="Young N.D."/>
            <person name="Hall R.S."/>
            <person name="Jex A.R."/>
            <person name="Murali S.C."/>
            <person name="Hughes D.S."/>
            <person name="Lee S.F."/>
            <person name="Perry T."/>
            <person name="Stroehlein A.J."/>
            <person name="Ansell B.R."/>
            <person name="Breugelmans B."/>
            <person name="Hofmann A."/>
            <person name="Qu J."/>
            <person name="Dugan S."/>
            <person name="Lee S.L."/>
            <person name="Chao H."/>
            <person name="Dinh H."/>
            <person name="Han Y."/>
            <person name="Doddapaneni H.V."/>
            <person name="Worley K.C."/>
            <person name="Muzny D.M."/>
            <person name="Ioannidis P."/>
            <person name="Waterhouse R.M."/>
            <person name="Zdobnov E.M."/>
            <person name="James P.J."/>
            <person name="Bagnall N.H."/>
            <person name="Kotze A.C."/>
            <person name="Gibbs R.A."/>
            <person name="Richards S."/>
            <person name="Batterham P."/>
            <person name="Gasser R.B."/>
        </authorList>
    </citation>
    <scope>NUCLEOTIDE SEQUENCE [LARGE SCALE GENOMIC DNA]</scope>
    <source>
        <strain evidence="12 13">LS</strain>
        <tissue evidence="12">Full body</tissue>
    </source>
</reference>
<evidence type="ECO:0000259" key="10">
    <source>
        <dbReference type="PROSITE" id="PS50157"/>
    </source>
</evidence>
<comment type="subcellular location">
    <subcellularLocation>
        <location evidence="1">Nucleus</location>
    </subcellularLocation>
</comment>
<dbReference type="Pfam" id="PF07776">
    <property type="entry name" value="zf-AD"/>
    <property type="match status" value="1"/>
</dbReference>
<dbReference type="PROSITE" id="PS51915">
    <property type="entry name" value="ZAD"/>
    <property type="match status" value="1"/>
</dbReference>
<dbReference type="OMA" id="RNTHNDY"/>
<dbReference type="InterPro" id="IPR036236">
    <property type="entry name" value="Znf_C2H2_sf"/>
</dbReference>
<keyword evidence="5" id="KW-0805">Transcription regulation</keyword>
<proteinExistence type="predicted"/>
<dbReference type="PROSITE" id="PS50157">
    <property type="entry name" value="ZINC_FINGER_C2H2_2"/>
    <property type="match status" value="7"/>
</dbReference>
<keyword evidence="3" id="KW-0677">Repeat</keyword>
<feature type="domain" description="C2H2-type" evidence="10">
    <location>
        <begin position="242"/>
        <end position="270"/>
    </location>
</feature>
<dbReference type="Gene3D" id="3.30.160.60">
    <property type="entry name" value="Classic Zinc Finger"/>
    <property type="match status" value="3"/>
</dbReference>
<feature type="domain" description="ZAD" evidence="11">
    <location>
        <begin position="5"/>
        <end position="83"/>
    </location>
</feature>
<feature type="binding site" evidence="9">
    <location>
        <position position="10"/>
    </location>
    <ligand>
        <name>Zn(2+)</name>
        <dbReference type="ChEBI" id="CHEBI:29105"/>
    </ligand>
</feature>
<feature type="domain" description="C2H2-type" evidence="10">
    <location>
        <begin position="452"/>
        <end position="480"/>
    </location>
</feature>
<keyword evidence="4 9" id="KW-0862">Zinc</keyword>
<name>A0A0L0BRM2_LUCCU</name>
<keyword evidence="6" id="KW-0804">Transcription</keyword>
<dbReference type="AlphaFoldDB" id="A0A0L0BRM2"/>
<dbReference type="PROSITE" id="PS00028">
    <property type="entry name" value="ZINC_FINGER_C2H2_1"/>
    <property type="match status" value="8"/>
</dbReference>
<evidence type="ECO:0000313" key="13">
    <source>
        <dbReference type="Proteomes" id="UP000037069"/>
    </source>
</evidence>
<evidence type="ECO:0000256" key="3">
    <source>
        <dbReference type="ARBA" id="ARBA00022737"/>
    </source>
</evidence>
<dbReference type="SUPFAM" id="SSF57716">
    <property type="entry name" value="Glucocorticoid receptor-like (DNA-binding domain)"/>
    <property type="match status" value="1"/>
</dbReference>
<dbReference type="GO" id="GO:0001227">
    <property type="term" value="F:DNA-binding transcription repressor activity, RNA polymerase II-specific"/>
    <property type="evidence" value="ECO:0007669"/>
    <property type="project" value="TreeGrafter"/>
</dbReference>
<feature type="domain" description="C2H2-type" evidence="10">
    <location>
        <begin position="588"/>
        <end position="616"/>
    </location>
</feature>
<dbReference type="Proteomes" id="UP000037069">
    <property type="component" value="Unassembled WGS sequence"/>
</dbReference>
<evidence type="ECO:0000256" key="8">
    <source>
        <dbReference type="PROSITE-ProRule" id="PRU00042"/>
    </source>
</evidence>
<feature type="domain" description="C2H2-type" evidence="10">
    <location>
        <begin position="152"/>
        <end position="180"/>
    </location>
</feature>
<keyword evidence="7" id="KW-0539">Nucleus</keyword>
<feature type="domain" description="C2H2-type" evidence="10">
    <location>
        <begin position="620"/>
        <end position="647"/>
    </location>
</feature>
<evidence type="ECO:0000259" key="11">
    <source>
        <dbReference type="PROSITE" id="PS51915"/>
    </source>
</evidence>
<comment type="caution">
    <text evidence="12">The sequence shown here is derived from an EMBL/GenBank/DDBJ whole genome shotgun (WGS) entry which is preliminary data.</text>
</comment>
<dbReference type="PANTHER" id="PTHR24399">
    <property type="entry name" value="ZINC FINGER AND BTB DOMAIN-CONTAINING"/>
    <property type="match status" value="1"/>
</dbReference>
<evidence type="ECO:0000313" key="12">
    <source>
        <dbReference type="EMBL" id="KNC22671.1"/>
    </source>
</evidence>
<dbReference type="Pfam" id="PF00096">
    <property type="entry name" value="zf-C2H2"/>
    <property type="match status" value="3"/>
</dbReference>
<organism evidence="12 13">
    <name type="scientific">Lucilia cuprina</name>
    <name type="common">Green bottle fly</name>
    <name type="synonym">Australian sheep blowfly</name>
    <dbReference type="NCBI Taxonomy" id="7375"/>
    <lineage>
        <taxon>Eukaryota</taxon>
        <taxon>Metazoa</taxon>
        <taxon>Ecdysozoa</taxon>
        <taxon>Arthropoda</taxon>
        <taxon>Hexapoda</taxon>
        <taxon>Insecta</taxon>
        <taxon>Pterygota</taxon>
        <taxon>Neoptera</taxon>
        <taxon>Endopterygota</taxon>
        <taxon>Diptera</taxon>
        <taxon>Brachycera</taxon>
        <taxon>Muscomorpha</taxon>
        <taxon>Oestroidea</taxon>
        <taxon>Calliphoridae</taxon>
        <taxon>Luciliinae</taxon>
        <taxon>Lucilia</taxon>
    </lineage>
</organism>
<evidence type="ECO:0000256" key="4">
    <source>
        <dbReference type="ARBA" id="ARBA00022833"/>
    </source>
</evidence>
<keyword evidence="8" id="KW-0863">Zinc-finger</keyword>
<dbReference type="GO" id="GO:0008270">
    <property type="term" value="F:zinc ion binding"/>
    <property type="evidence" value="ECO:0007669"/>
    <property type="project" value="UniProtKB-UniRule"/>
</dbReference>
<dbReference type="OrthoDB" id="6077919at2759"/>
<dbReference type="Gene3D" id="3.40.1800.20">
    <property type="match status" value="1"/>
</dbReference>
<dbReference type="PANTHER" id="PTHR24399:SF70">
    <property type="entry name" value="C2H2-TYPE DOMAIN-CONTAINING PROTEIN"/>
    <property type="match status" value="1"/>
</dbReference>
<evidence type="ECO:0000256" key="9">
    <source>
        <dbReference type="PROSITE-ProRule" id="PRU01263"/>
    </source>
</evidence>
<protein>
    <recommendedName>
        <fullName evidence="14">Transcription factor grauzone</fullName>
    </recommendedName>
</protein>
<dbReference type="SUPFAM" id="SSF57667">
    <property type="entry name" value="beta-beta-alpha zinc fingers"/>
    <property type="match status" value="3"/>
</dbReference>
<keyword evidence="2 9" id="KW-0479">Metal-binding</keyword>
<feature type="domain" description="C2H2-type" evidence="10">
    <location>
        <begin position="532"/>
        <end position="560"/>
    </location>
</feature>
<evidence type="ECO:0000256" key="6">
    <source>
        <dbReference type="ARBA" id="ARBA00023163"/>
    </source>
</evidence>
<feature type="binding site" evidence="9">
    <location>
        <position position="59"/>
    </location>
    <ligand>
        <name>Zn(2+)</name>
        <dbReference type="ChEBI" id="CHEBI:29105"/>
    </ligand>
</feature>
<evidence type="ECO:0000256" key="2">
    <source>
        <dbReference type="ARBA" id="ARBA00022723"/>
    </source>
</evidence>
<dbReference type="InterPro" id="IPR013087">
    <property type="entry name" value="Znf_C2H2_type"/>
</dbReference>
<evidence type="ECO:0000256" key="7">
    <source>
        <dbReference type="ARBA" id="ARBA00023242"/>
    </source>
</evidence>
<feature type="binding site" evidence="9">
    <location>
        <position position="7"/>
    </location>
    <ligand>
        <name>Zn(2+)</name>
        <dbReference type="ChEBI" id="CHEBI:29105"/>
    </ligand>
</feature>
<dbReference type="EMBL" id="JRES01001467">
    <property type="protein sequence ID" value="KNC22671.1"/>
    <property type="molecule type" value="Genomic_DNA"/>
</dbReference>
<evidence type="ECO:0000256" key="5">
    <source>
        <dbReference type="ARBA" id="ARBA00023015"/>
    </source>
</evidence>
<feature type="binding site" evidence="9">
    <location>
        <position position="56"/>
    </location>
    <ligand>
        <name>Zn(2+)</name>
        <dbReference type="ChEBI" id="CHEBI:29105"/>
    </ligand>
</feature>
<accession>A0A0L0BRM2</accession>
<dbReference type="GO" id="GO:0000978">
    <property type="term" value="F:RNA polymerase II cis-regulatory region sequence-specific DNA binding"/>
    <property type="evidence" value="ECO:0007669"/>
    <property type="project" value="TreeGrafter"/>
</dbReference>
<sequence length="647" mass="75624">MSSATSCRLCSFSCEGFKNLYEDNGQKSEVYEVAVKYFNSLLLNSGAETSTPSVICLDCWQHISDFHSFQQWILNAQIEQEDVKLVVHEDEQSVLETNDVMSSIDIIEFDITDTRSKTKSNGSFKSDDIEYKGEFYSKDDDDTIIAKLKGMLECYKCKDLFSSFSTLEIHFEQLHPLEQSCVVCCGEIFDVKWRLVEHLVVAHNKIDVNPFKCGTCSASFSQYGNLRRHVRKKHAVQTLLKWTCRYCNKLFRNHLHFERHKHKIHASQEKKDFPKNLSQTANKIKKRKYPEDYDVDCEPEKISLVNTETKENQTTTNQMYIKEETIDSKHIEINLPSTSIDFNSTVQIQMPALDIIDVKKENLTDSEIEEDSINKKSYSNIEEEPNLPSTKFKSNLKCPKCNITVKSYDQLNGHFNIQHPEERCYINCCDITLYEQASIVEYLQFHENPKRFKCNDCGKCFKNSKGLASHKLQVHADNRSVYHLHFCYCKRAKELQKENKQQQIVYDTSVCCQRKKKILEDDALIAKWKKVLICEICKTTFPYYSLMRMHFYHNHPGEKCYISCCQRKISRISDALDHIRSHLDPNVYRCKICNTTCSSKSCLAKHMRNTHNDYLPKHKWACDECDKTFEIRQILTRHKNSFHSKQV</sequence>
<dbReference type="GO" id="GO:0005654">
    <property type="term" value="C:nucleoplasm"/>
    <property type="evidence" value="ECO:0007669"/>
    <property type="project" value="TreeGrafter"/>
</dbReference>
<feature type="domain" description="C2H2-type" evidence="10">
    <location>
        <begin position="211"/>
        <end position="239"/>
    </location>
</feature>
<evidence type="ECO:0000256" key="1">
    <source>
        <dbReference type="ARBA" id="ARBA00004123"/>
    </source>
</evidence>